<dbReference type="PATRIC" id="fig|1415166.3.peg.7537"/>
<evidence type="ECO:0008006" key="4">
    <source>
        <dbReference type="Google" id="ProtNLM"/>
    </source>
</evidence>
<proteinExistence type="predicted"/>
<evidence type="ECO:0000256" key="1">
    <source>
        <dbReference type="SAM" id="MobiDB-lite"/>
    </source>
</evidence>
<dbReference type="EMBL" id="CP006850">
    <property type="protein sequence ID" value="AHH22102.1"/>
    <property type="molecule type" value="Genomic_DNA"/>
</dbReference>
<gene>
    <name evidence="2" type="ORF">NONO_c73460</name>
</gene>
<dbReference type="OrthoDB" id="5194065at2"/>
<dbReference type="eggNOG" id="ENOG5032AC3">
    <property type="taxonomic scope" value="Bacteria"/>
</dbReference>
<name>W5TS44_9NOCA</name>
<keyword evidence="3" id="KW-1185">Reference proteome</keyword>
<evidence type="ECO:0000313" key="3">
    <source>
        <dbReference type="Proteomes" id="UP000019150"/>
    </source>
</evidence>
<dbReference type="KEGG" id="nno:NONO_c73460"/>
<accession>W5TS44</accession>
<dbReference type="HOGENOM" id="CLU_2156364_0_0_11"/>
<feature type="region of interest" description="Disordered" evidence="1">
    <location>
        <begin position="1"/>
        <end position="27"/>
    </location>
</feature>
<dbReference type="Proteomes" id="UP000019150">
    <property type="component" value="Chromosome"/>
</dbReference>
<sequence>MSEFPTPHTIGLHVWSGTGEDDHGNEIDVYTPPLDEAGAAHAVIGWSVPSSEMPAVAGHDRVVVDVELLVPPGFPAKARDVIDLPYGPAGQFAVVGEIRGTEGNPFGWAPGGVVNLERVDG</sequence>
<reference evidence="2 3" key="1">
    <citation type="journal article" date="2014" name="Appl. Environ. Microbiol.">
        <title>Insights into the Microbial Degradation of Rubber and Gutta-Percha by Analysis of the Complete Genome of Nocardia nova SH22a.</title>
        <authorList>
            <person name="Luo Q."/>
            <person name="Hiessl S."/>
            <person name="Poehlein A."/>
            <person name="Daniel R."/>
            <person name="Steinbuchel A."/>
        </authorList>
    </citation>
    <scope>NUCLEOTIDE SEQUENCE [LARGE SCALE GENOMIC DNA]</scope>
    <source>
        <strain evidence="2">SH22a</strain>
    </source>
</reference>
<organism evidence="2 3">
    <name type="scientific">Nocardia nova SH22a</name>
    <dbReference type="NCBI Taxonomy" id="1415166"/>
    <lineage>
        <taxon>Bacteria</taxon>
        <taxon>Bacillati</taxon>
        <taxon>Actinomycetota</taxon>
        <taxon>Actinomycetes</taxon>
        <taxon>Mycobacteriales</taxon>
        <taxon>Nocardiaceae</taxon>
        <taxon>Nocardia</taxon>
    </lineage>
</organism>
<dbReference type="STRING" id="1415166.NONO_c73460"/>
<evidence type="ECO:0000313" key="2">
    <source>
        <dbReference type="EMBL" id="AHH22102.1"/>
    </source>
</evidence>
<dbReference type="AlphaFoldDB" id="W5TS44"/>
<protein>
    <recommendedName>
        <fullName evidence="4">Head-to-tail stopper</fullName>
    </recommendedName>
</protein>
<dbReference type="RefSeq" id="WP_025353376.1">
    <property type="nucleotide sequence ID" value="NZ_CP006850.1"/>
</dbReference>